<keyword evidence="6" id="KW-1185">Reference proteome</keyword>
<dbReference type="InterPro" id="IPR000792">
    <property type="entry name" value="Tscrpt_reg_LuxR_C"/>
</dbReference>
<evidence type="ECO:0000313" key="6">
    <source>
        <dbReference type="Proteomes" id="UP001500630"/>
    </source>
</evidence>
<protein>
    <recommendedName>
        <fullName evidence="4">HTH luxR-type domain-containing protein</fullName>
    </recommendedName>
</protein>
<evidence type="ECO:0000256" key="2">
    <source>
        <dbReference type="ARBA" id="ARBA00023125"/>
    </source>
</evidence>
<dbReference type="Gene3D" id="1.10.10.10">
    <property type="entry name" value="Winged helix-like DNA-binding domain superfamily/Winged helix DNA-binding domain"/>
    <property type="match status" value="1"/>
</dbReference>
<keyword evidence="2" id="KW-0238">DNA-binding</keyword>
<keyword evidence="3" id="KW-0804">Transcription</keyword>
<dbReference type="Pfam" id="PF00196">
    <property type="entry name" value="GerE"/>
    <property type="match status" value="1"/>
</dbReference>
<dbReference type="SMART" id="SM00421">
    <property type="entry name" value="HTH_LUXR"/>
    <property type="match status" value="1"/>
</dbReference>
<dbReference type="Proteomes" id="UP001500630">
    <property type="component" value="Unassembled WGS sequence"/>
</dbReference>
<keyword evidence="1" id="KW-0805">Transcription regulation</keyword>
<dbReference type="InterPro" id="IPR036388">
    <property type="entry name" value="WH-like_DNA-bd_sf"/>
</dbReference>
<comment type="caution">
    <text evidence="5">The sequence shown here is derived from an EMBL/GenBank/DDBJ whole genome shotgun (WGS) entry which is preliminary data.</text>
</comment>
<dbReference type="PROSITE" id="PS00622">
    <property type="entry name" value="HTH_LUXR_1"/>
    <property type="match status" value="1"/>
</dbReference>
<name>A0ABP6XWC5_9ACTN</name>
<dbReference type="PANTHER" id="PTHR44688:SF16">
    <property type="entry name" value="DNA-BINDING TRANSCRIPTIONAL ACTIVATOR DEVR_DOSR"/>
    <property type="match status" value="1"/>
</dbReference>
<feature type="domain" description="HTH luxR-type" evidence="4">
    <location>
        <begin position="11"/>
        <end position="87"/>
    </location>
</feature>
<dbReference type="InterPro" id="IPR016032">
    <property type="entry name" value="Sig_transdc_resp-reg_C-effctor"/>
</dbReference>
<organism evidence="5 6">
    <name type="scientific">Nonomuraea rosea</name>
    <dbReference type="NCBI Taxonomy" id="638574"/>
    <lineage>
        <taxon>Bacteria</taxon>
        <taxon>Bacillati</taxon>
        <taxon>Actinomycetota</taxon>
        <taxon>Actinomycetes</taxon>
        <taxon>Streptosporangiales</taxon>
        <taxon>Streptosporangiaceae</taxon>
        <taxon>Nonomuraea</taxon>
    </lineage>
</organism>
<dbReference type="PROSITE" id="PS50043">
    <property type="entry name" value="HTH_LUXR_2"/>
    <property type="match status" value="1"/>
</dbReference>
<evidence type="ECO:0000256" key="3">
    <source>
        <dbReference type="ARBA" id="ARBA00023163"/>
    </source>
</evidence>
<dbReference type="SUPFAM" id="SSF46894">
    <property type="entry name" value="C-terminal effector domain of the bipartite response regulators"/>
    <property type="match status" value="1"/>
</dbReference>
<dbReference type="PRINTS" id="PR00038">
    <property type="entry name" value="HTHLUXR"/>
</dbReference>
<accession>A0ABP6XWC5</accession>
<dbReference type="PANTHER" id="PTHR44688">
    <property type="entry name" value="DNA-BINDING TRANSCRIPTIONAL ACTIVATOR DEVR_DOSR"/>
    <property type="match status" value="1"/>
</dbReference>
<reference evidence="6" key="1">
    <citation type="journal article" date="2019" name="Int. J. Syst. Evol. Microbiol.">
        <title>The Global Catalogue of Microorganisms (GCM) 10K type strain sequencing project: providing services to taxonomists for standard genome sequencing and annotation.</title>
        <authorList>
            <consortium name="The Broad Institute Genomics Platform"/>
            <consortium name="The Broad Institute Genome Sequencing Center for Infectious Disease"/>
            <person name="Wu L."/>
            <person name="Ma J."/>
        </authorList>
    </citation>
    <scope>NUCLEOTIDE SEQUENCE [LARGE SCALE GENOMIC DNA]</scope>
    <source>
        <strain evidence="6">JCM 17326</strain>
    </source>
</reference>
<dbReference type="RefSeq" id="WP_345567362.1">
    <property type="nucleotide sequence ID" value="NZ_BAABDQ010000015.1"/>
</dbReference>
<gene>
    <name evidence="5" type="ORF">GCM10022419_062940</name>
</gene>
<evidence type="ECO:0000313" key="5">
    <source>
        <dbReference type="EMBL" id="GAA3573389.1"/>
    </source>
</evidence>
<dbReference type="EMBL" id="BAABDQ010000015">
    <property type="protein sequence ID" value="GAA3573389.1"/>
    <property type="molecule type" value="Genomic_DNA"/>
</dbReference>
<proteinExistence type="predicted"/>
<evidence type="ECO:0000259" key="4">
    <source>
        <dbReference type="PROSITE" id="PS50043"/>
    </source>
</evidence>
<dbReference type="CDD" id="cd06170">
    <property type="entry name" value="LuxR_C_like"/>
    <property type="match status" value="1"/>
</dbReference>
<evidence type="ECO:0000256" key="1">
    <source>
        <dbReference type="ARBA" id="ARBA00023015"/>
    </source>
</evidence>
<sequence>MVRQAVLRPRPSDPLERLTESERQVLELMAEGLSNAAIADKLHYSPKTVEKRVTAISQKLQLPQQDDDERAGVNLRVLAVLTYLRSHSV</sequence>